<reference evidence="7 8" key="1">
    <citation type="journal article" date="2014" name="Genome Biol. Evol.">
        <title>The secreted proteins of Achlya hypogyna and Thraustotheca clavata identify the ancestral oomycete secretome and reveal gene acquisitions by horizontal gene transfer.</title>
        <authorList>
            <person name="Misner I."/>
            <person name="Blouin N."/>
            <person name="Leonard G."/>
            <person name="Richards T.A."/>
            <person name="Lane C.E."/>
        </authorList>
    </citation>
    <scope>NUCLEOTIDE SEQUENCE [LARGE SCALE GENOMIC DNA]</scope>
    <source>
        <strain evidence="7 8">ATCC 48635</strain>
    </source>
</reference>
<dbReference type="InterPro" id="IPR044926">
    <property type="entry name" value="RGS_subdomain_2"/>
</dbReference>
<dbReference type="Pfam" id="PF12796">
    <property type="entry name" value="Ank_2"/>
    <property type="match status" value="2"/>
</dbReference>
<evidence type="ECO:0000259" key="6">
    <source>
        <dbReference type="PROSITE" id="PS50132"/>
    </source>
</evidence>
<evidence type="ECO:0000313" key="7">
    <source>
        <dbReference type="EMBL" id="OQR90804.1"/>
    </source>
</evidence>
<evidence type="ECO:0000256" key="3">
    <source>
        <dbReference type="PROSITE-ProRule" id="PRU00023"/>
    </source>
</evidence>
<dbReference type="Proteomes" id="UP000243579">
    <property type="component" value="Unassembled WGS sequence"/>
</dbReference>
<evidence type="ECO:0000259" key="5">
    <source>
        <dbReference type="PROSITE" id="PS50119"/>
    </source>
</evidence>
<keyword evidence="4" id="KW-0863">Zinc-finger</keyword>
<evidence type="ECO:0008006" key="9">
    <source>
        <dbReference type="Google" id="ProtNLM"/>
    </source>
</evidence>
<dbReference type="GO" id="GO:0008270">
    <property type="term" value="F:zinc ion binding"/>
    <property type="evidence" value="ECO:0007669"/>
    <property type="project" value="UniProtKB-KW"/>
</dbReference>
<dbReference type="PROSITE" id="PS50119">
    <property type="entry name" value="ZF_BBOX"/>
    <property type="match status" value="1"/>
</dbReference>
<feature type="domain" description="B box-type" evidence="5">
    <location>
        <begin position="597"/>
        <end position="643"/>
    </location>
</feature>
<keyword evidence="8" id="KW-1185">Reference proteome</keyword>
<feature type="repeat" description="ANK" evidence="3">
    <location>
        <begin position="433"/>
        <end position="465"/>
    </location>
</feature>
<dbReference type="Gene3D" id="1.25.40.20">
    <property type="entry name" value="Ankyrin repeat-containing domain"/>
    <property type="match status" value="2"/>
</dbReference>
<dbReference type="Gene3D" id="1.10.167.10">
    <property type="entry name" value="Regulator of G-protein Signalling 4, domain 2"/>
    <property type="match status" value="1"/>
</dbReference>
<evidence type="ECO:0000313" key="8">
    <source>
        <dbReference type="Proteomes" id="UP000243579"/>
    </source>
</evidence>
<dbReference type="SUPFAM" id="SSF48097">
    <property type="entry name" value="Regulator of G-protein signaling, RGS"/>
    <property type="match status" value="1"/>
</dbReference>
<name>A0A1V9YYB4_ACHHY</name>
<gene>
    <name evidence="7" type="ORF">ACHHYP_05241</name>
</gene>
<keyword evidence="1" id="KW-0677">Repeat</keyword>
<accession>A0A1V9YYB4</accession>
<dbReference type="InterPro" id="IPR036770">
    <property type="entry name" value="Ankyrin_rpt-contain_sf"/>
</dbReference>
<protein>
    <recommendedName>
        <fullName evidence="9">B box-type domain-containing protein</fullName>
    </recommendedName>
</protein>
<dbReference type="SMART" id="SM00248">
    <property type="entry name" value="ANK"/>
    <property type="match status" value="6"/>
</dbReference>
<dbReference type="SMART" id="SM00315">
    <property type="entry name" value="RGS"/>
    <property type="match status" value="1"/>
</dbReference>
<dbReference type="AlphaFoldDB" id="A0A1V9YYB4"/>
<feature type="domain" description="RGS" evidence="6">
    <location>
        <begin position="930"/>
        <end position="1034"/>
    </location>
</feature>
<dbReference type="SUPFAM" id="SSF48403">
    <property type="entry name" value="Ankyrin repeat"/>
    <property type="match status" value="2"/>
</dbReference>
<dbReference type="OrthoDB" id="194358at2759"/>
<dbReference type="InterPro" id="IPR011990">
    <property type="entry name" value="TPR-like_helical_dom_sf"/>
</dbReference>
<feature type="repeat" description="ANK" evidence="3">
    <location>
        <begin position="263"/>
        <end position="295"/>
    </location>
</feature>
<comment type="caution">
    <text evidence="7">The sequence shown here is derived from an EMBL/GenBank/DDBJ whole genome shotgun (WGS) entry which is preliminary data.</text>
</comment>
<dbReference type="PROSITE" id="PS50297">
    <property type="entry name" value="ANK_REP_REGION"/>
    <property type="match status" value="2"/>
</dbReference>
<dbReference type="STRING" id="1202772.A0A1V9YYB4"/>
<proteinExistence type="predicted"/>
<evidence type="ECO:0000256" key="4">
    <source>
        <dbReference type="PROSITE-ProRule" id="PRU00024"/>
    </source>
</evidence>
<keyword evidence="4" id="KW-0862">Zinc</keyword>
<dbReference type="CDD" id="cd19757">
    <property type="entry name" value="Bbox1"/>
    <property type="match status" value="1"/>
</dbReference>
<sequence length="1067" mass="118818">MDVDDDEVRRQVAVALHRHDKVRALALKKQRDIRRAVALADAKARRREAASSAEMAIEDARSRTVHIFYQNELRAEADRRRYDEEQKLLQLVAVARKSAKSAGAVLSTPGCRGKERLDVLHARTAAIARDAELRRTTRCPGMHPEARRVRALLAAHSEIHALECMERAIHEQKWPEMLHLLSTTPTLSADVETSTGLTPLIAALCHRKPAVARQLIATHGATPNMETRDGKTALLAAVWGDDIDGLRMLVAEFHANVHAETRYHVTPLLLAIEKGRVKHVQLLLSLGADANDSNAEGISPLIHATLAQQYAVAEVLVAHGARWGDRGKDDRTALEWAQRCQFRAFHDKLQLLQYRPSIEAVAAVERRHRHADHALFHGQIGAVVAMVQRGELSPNYEGHAHATPLVAACAHGTLDHVQALLALGSFPTVATMEGRTPLMAACDRGHADMIICLVNVGASLASTDFAGADCFAHLREFPELVSQWTPYRRQCSAALVLGSPSRIASAHVVHPFRMRTELRPESAEIRVTTPHVAMPDDPDARDAANEHTWQLKQAAWRQRPSKRSAFEEERQKLLHIQQQPRRNGISVPLSYENNPPIPRPLCGNCMRVRATAYCAECDLAYCDRCVAERHIDADVRHHTTGTLTLDIIHRLRPPPAEPPPAAHPLGLSVAHSANALAAVRSLLMASCAPRVDLGPESDPEIKKRVVRERRDDERRRREARVSVNVPELAAEQAAAQGLSIFTKPAELRLARNYTQQKKFVKAHAVLSEALAVQRASFGDSHPLVGKTLLECARVHQAQENWTGCRDALLDALACFERHCTLDDKDRLRTTDLLFDSWDKLGLLDQRTAFARVLLIQRRNALGLDHALTLQAAIQLAAFGEQWERKLMFVEDAKGQRLVDVEMHGTEYIAAAEGRLPGQFERLLKGPDEPRRIFVSYCASTLHSVNLEFWIAVHTFKQAAATDGHQSYIAARDLFKEFLKTQRIKCTTATIRNDIRQCLRAEDKEAKPIAQIFDVVQDLVFQTLFTNVYLPFLQTIEGQAWHAVEHKNAIATMASLVSAGLLSLPRSS</sequence>
<dbReference type="InterPro" id="IPR002110">
    <property type="entry name" value="Ankyrin_rpt"/>
</dbReference>
<dbReference type="InterPro" id="IPR036305">
    <property type="entry name" value="RGS_sf"/>
</dbReference>
<dbReference type="Gene3D" id="1.25.40.10">
    <property type="entry name" value="Tetratricopeptide repeat domain"/>
    <property type="match status" value="1"/>
</dbReference>
<dbReference type="Pfam" id="PF00615">
    <property type="entry name" value="RGS"/>
    <property type="match status" value="1"/>
</dbReference>
<dbReference type="InterPro" id="IPR000315">
    <property type="entry name" value="Znf_B-box"/>
</dbReference>
<organism evidence="7 8">
    <name type="scientific">Achlya hypogyna</name>
    <name type="common">Oomycete</name>
    <name type="synonym">Protoachlya hypogyna</name>
    <dbReference type="NCBI Taxonomy" id="1202772"/>
    <lineage>
        <taxon>Eukaryota</taxon>
        <taxon>Sar</taxon>
        <taxon>Stramenopiles</taxon>
        <taxon>Oomycota</taxon>
        <taxon>Saprolegniomycetes</taxon>
        <taxon>Saprolegniales</taxon>
        <taxon>Achlyaceae</taxon>
        <taxon>Achlya</taxon>
    </lineage>
</organism>
<keyword evidence="2 3" id="KW-0040">ANK repeat</keyword>
<evidence type="ECO:0000256" key="1">
    <source>
        <dbReference type="ARBA" id="ARBA00022737"/>
    </source>
</evidence>
<dbReference type="PROSITE" id="PS50088">
    <property type="entry name" value="ANK_REPEAT"/>
    <property type="match status" value="2"/>
</dbReference>
<evidence type="ECO:0000256" key="2">
    <source>
        <dbReference type="ARBA" id="ARBA00023043"/>
    </source>
</evidence>
<dbReference type="PANTHER" id="PTHR24198">
    <property type="entry name" value="ANKYRIN REPEAT AND PROTEIN KINASE DOMAIN-CONTAINING PROTEIN"/>
    <property type="match status" value="1"/>
</dbReference>
<dbReference type="PANTHER" id="PTHR24198:SF165">
    <property type="entry name" value="ANKYRIN REPEAT-CONTAINING PROTEIN-RELATED"/>
    <property type="match status" value="1"/>
</dbReference>
<keyword evidence="4" id="KW-0479">Metal-binding</keyword>
<dbReference type="EMBL" id="JNBR01000581">
    <property type="protein sequence ID" value="OQR90804.1"/>
    <property type="molecule type" value="Genomic_DNA"/>
</dbReference>
<dbReference type="InterPro" id="IPR016137">
    <property type="entry name" value="RGS"/>
</dbReference>
<dbReference type="PROSITE" id="PS50132">
    <property type="entry name" value="RGS"/>
    <property type="match status" value="1"/>
</dbReference>